<evidence type="ECO:0000313" key="2">
    <source>
        <dbReference type="Proteomes" id="UP000002878"/>
    </source>
</evidence>
<gene>
    <name evidence="1" type="ORF">MUS_2661</name>
</gene>
<dbReference type="EMBL" id="CP003332">
    <property type="protein sequence ID" value="AFJ62573.1"/>
    <property type="molecule type" value="Genomic_DNA"/>
</dbReference>
<dbReference type="KEGG" id="bqy:MUS_2661"/>
<evidence type="ECO:0000313" key="1">
    <source>
        <dbReference type="EMBL" id="AFJ62573.1"/>
    </source>
</evidence>
<dbReference type="AlphaFoldDB" id="I2C7E9"/>
<organism evidence="1 2">
    <name type="scientific">Bacillus amyloliquefaciens (strain Y2)</name>
    <name type="common">Bacillus amyloliquefaciens subsp. plantarum (strain B9601-Y2)</name>
    <dbReference type="NCBI Taxonomy" id="1155777"/>
    <lineage>
        <taxon>Bacteria</taxon>
        <taxon>Bacillati</taxon>
        <taxon>Bacillota</taxon>
        <taxon>Bacilli</taxon>
        <taxon>Bacillales</taxon>
        <taxon>Bacillaceae</taxon>
        <taxon>Bacillus</taxon>
        <taxon>Bacillus amyloliquefaciens group</taxon>
    </lineage>
</organism>
<dbReference type="HOGENOM" id="CLU_3246690_0_0_9"/>
<accession>I2C7E9</accession>
<dbReference type="Proteomes" id="UP000002878">
    <property type="component" value="Chromosome"/>
</dbReference>
<name>I2C7E9_BACAY</name>
<reference evidence="1 2" key="1">
    <citation type="journal article" date="2012" name="J. Biotechnol.">
        <title>Genome sequence of the plant growth promoting strain Bacillus amyloliquefaciens subsp. plantarum B9601-Y2 and expression of mersacidin and other secondary metabolites.</title>
        <authorList>
            <person name="He P."/>
            <person name="Hao K."/>
            <person name="Blom J."/>
            <person name="Ruckert C."/>
            <person name="Vater J."/>
            <person name="Mao Z."/>
            <person name="Wu Y."/>
            <person name="Hou M."/>
            <person name="He P."/>
            <person name="He Y."/>
            <person name="Borriss R."/>
        </authorList>
    </citation>
    <scope>NUCLEOTIDE SEQUENCE [LARGE SCALE GENOMIC DNA]</scope>
    <source>
        <strain evidence="1">Y2</strain>
    </source>
</reference>
<proteinExistence type="predicted"/>
<sequence>MQKAGNAVSESSASYVPVFKGNVLADRSKKAVYKKAPKYQKA</sequence>
<protein>
    <submittedName>
        <fullName evidence="1">Uncharacterized protein</fullName>
    </submittedName>
</protein>